<keyword evidence="2" id="KW-1185">Reference proteome</keyword>
<sequence>MSSAPLFNSSKPSEDKKKSMSCQQSHFSLHHTTKSDFSIWRISLHYRCAIISSTTNQKSCEGRFWSWSFGVVQRFGGIFGGLLVKETQLSTFPKEKSTCLDVDARKPTTFSLDNQNDHKIAVHSYNDNDDAKDRDRDQKLKRADLPCEYKLSKEDGRASSQ</sequence>
<evidence type="ECO:0000313" key="2">
    <source>
        <dbReference type="Proteomes" id="UP000297299"/>
    </source>
</evidence>
<gene>
    <name evidence="1" type="ORF">BOTCAL_0327g00030</name>
</gene>
<name>A0A4Y8CVZ0_9HELO</name>
<reference evidence="1 2" key="1">
    <citation type="submission" date="2017-11" db="EMBL/GenBank/DDBJ databases">
        <title>Comparative genomics of Botrytis spp.</title>
        <authorList>
            <person name="Valero-Jimenez C.A."/>
            <person name="Tapia P."/>
            <person name="Veloso J."/>
            <person name="Silva-Moreno E."/>
            <person name="Staats M."/>
            <person name="Valdes J.H."/>
            <person name="Van Kan J.A.L."/>
        </authorList>
    </citation>
    <scope>NUCLEOTIDE SEQUENCE [LARGE SCALE GENOMIC DNA]</scope>
    <source>
        <strain evidence="1 2">MUCL2830</strain>
    </source>
</reference>
<dbReference type="AlphaFoldDB" id="A0A4Y8CVZ0"/>
<evidence type="ECO:0000313" key="1">
    <source>
        <dbReference type="EMBL" id="TEY45823.1"/>
    </source>
</evidence>
<dbReference type="EMBL" id="PHWZ01000326">
    <property type="protein sequence ID" value="TEY45823.1"/>
    <property type="molecule type" value="Genomic_DNA"/>
</dbReference>
<proteinExistence type="predicted"/>
<dbReference type="Proteomes" id="UP000297299">
    <property type="component" value="Unassembled WGS sequence"/>
</dbReference>
<accession>A0A4Y8CVZ0</accession>
<organism evidence="1 2">
    <name type="scientific">Botryotinia calthae</name>
    <dbReference type="NCBI Taxonomy" id="38488"/>
    <lineage>
        <taxon>Eukaryota</taxon>
        <taxon>Fungi</taxon>
        <taxon>Dikarya</taxon>
        <taxon>Ascomycota</taxon>
        <taxon>Pezizomycotina</taxon>
        <taxon>Leotiomycetes</taxon>
        <taxon>Helotiales</taxon>
        <taxon>Sclerotiniaceae</taxon>
        <taxon>Botryotinia</taxon>
    </lineage>
</organism>
<comment type="caution">
    <text evidence="1">The sequence shown here is derived from an EMBL/GenBank/DDBJ whole genome shotgun (WGS) entry which is preliminary data.</text>
</comment>
<protein>
    <submittedName>
        <fullName evidence="1">Uncharacterized protein</fullName>
    </submittedName>
</protein>